<dbReference type="SUPFAM" id="SSF53335">
    <property type="entry name" value="S-adenosyl-L-methionine-dependent methyltransferases"/>
    <property type="match status" value="1"/>
</dbReference>
<proteinExistence type="predicted"/>
<dbReference type="Proteomes" id="UP000748332">
    <property type="component" value="Unassembled WGS sequence"/>
</dbReference>
<feature type="domain" description="Ribosomal RNA large subunit methyltransferase K/L-like methyltransferase" evidence="1">
    <location>
        <begin position="167"/>
        <end position="304"/>
    </location>
</feature>
<evidence type="ECO:0000313" key="2">
    <source>
        <dbReference type="EMBL" id="MCA9375178.1"/>
    </source>
</evidence>
<dbReference type="GO" id="GO:0016423">
    <property type="term" value="F:tRNA (guanine) methyltransferase activity"/>
    <property type="evidence" value="ECO:0007669"/>
    <property type="project" value="TreeGrafter"/>
</dbReference>
<dbReference type="InterPro" id="IPR000241">
    <property type="entry name" value="RlmKL-like_Mtase"/>
</dbReference>
<gene>
    <name evidence="2" type="ORF">KC622_02505</name>
</gene>
<dbReference type="EMBL" id="JAGQLM010000103">
    <property type="protein sequence ID" value="MCA9375178.1"/>
    <property type="molecule type" value="Genomic_DNA"/>
</dbReference>
<name>A0A955I610_9BACT</name>
<dbReference type="InterPro" id="IPR029063">
    <property type="entry name" value="SAM-dependent_MTases_sf"/>
</dbReference>
<dbReference type="PANTHER" id="PTHR14911">
    <property type="entry name" value="THUMP DOMAIN-CONTAINING"/>
    <property type="match status" value="1"/>
</dbReference>
<dbReference type="Pfam" id="PF01170">
    <property type="entry name" value="UPF0020"/>
    <property type="match status" value="1"/>
</dbReference>
<dbReference type="PANTHER" id="PTHR14911:SF13">
    <property type="entry name" value="TRNA (GUANINE(6)-N2)-METHYLTRANSFERASE THUMP3"/>
    <property type="match status" value="1"/>
</dbReference>
<evidence type="ECO:0000313" key="3">
    <source>
        <dbReference type="Proteomes" id="UP000748332"/>
    </source>
</evidence>
<comment type="caution">
    <text evidence="2">The sequence shown here is derived from an EMBL/GenBank/DDBJ whole genome shotgun (WGS) entry which is preliminary data.</text>
</comment>
<reference evidence="2" key="2">
    <citation type="journal article" date="2021" name="Microbiome">
        <title>Successional dynamics and alternative stable states in a saline activated sludge microbial community over 9 years.</title>
        <authorList>
            <person name="Wang Y."/>
            <person name="Ye J."/>
            <person name="Ju F."/>
            <person name="Liu L."/>
            <person name="Boyd J.A."/>
            <person name="Deng Y."/>
            <person name="Parks D.H."/>
            <person name="Jiang X."/>
            <person name="Yin X."/>
            <person name="Woodcroft B.J."/>
            <person name="Tyson G.W."/>
            <person name="Hugenholtz P."/>
            <person name="Polz M.F."/>
            <person name="Zhang T."/>
        </authorList>
    </citation>
    <scope>NUCLEOTIDE SEQUENCE</scope>
    <source>
        <strain evidence="2">HKST-UBA16</strain>
    </source>
</reference>
<reference evidence="2" key="1">
    <citation type="submission" date="2020-04" db="EMBL/GenBank/DDBJ databases">
        <authorList>
            <person name="Zhang T."/>
        </authorList>
    </citation>
    <scope>NUCLEOTIDE SEQUENCE</scope>
    <source>
        <strain evidence="2">HKST-UBA16</strain>
    </source>
</reference>
<dbReference type="Gene3D" id="3.40.50.150">
    <property type="entry name" value="Vaccinia Virus protein VP39"/>
    <property type="match status" value="1"/>
</dbReference>
<dbReference type="AlphaFoldDB" id="A0A955I610"/>
<evidence type="ECO:0000259" key="1">
    <source>
        <dbReference type="Pfam" id="PF01170"/>
    </source>
</evidence>
<sequence>MNTYISYFPHGLADHIPTILKQDCSIVEISAISDQYIIYTSKDPISKIQQLDIFTTSFLVIKFLGEQSRHRGHDLFEWSLTNIGKMGSKINSVPELTGKSLRVVYIPADKASPKNLYKNEIDQICSVLQSRFNIKSNVSQPDFQLTVVEKPNYGFIGIKITKESVDDFQPNGLRKEIARLMIYLSNPSPDDVFLDPFCGTGTIPLLRSQLAPYSKIIAADASTSRVNKELFKIPNCEVRETPIEKFEAGKMVPNKIVTDPPWGNIQRKVDPEGLMKSLLNIPHSKNSTFVILTPMEDLVTKSYALNALPGYSFEKFPIIVSGYQVYCYRISQSVK</sequence>
<accession>A0A955I610</accession>
<dbReference type="GO" id="GO:0030488">
    <property type="term" value="P:tRNA methylation"/>
    <property type="evidence" value="ECO:0007669"/>
    <property type="project" value="TreeGrafter"/>
</dbReference>
<organism evidence="2 3">
    <name type="scientific">Candidatus Dojkabacteria bacterium</name>
    <dbReference type="NCBI Taxonomy" id="2099670"/>
    <lineage>
        <taxon>Bacteria</taxon>
        <taxon>Candidatus Dojkabacteria</taxon>
    </lineage>
</organism>
<protein>
    <recommendedName>
        <fullName evidence="1">Ribosomal RNA large subunit methyltransferase K/L-like methyltransferase domain-containing protein</fullName>
    </recommendedName>
</protein>